<protein>
    <submittedName>
        <fullName evidence="1">Uncharacterized protein</fullName>
    </submittedName>
</protein>
<organism evidence="1 2">
    <name type="scientific">Catharanthus roseus</name>
    <name type="common">Madagascar periwinkle</name>
    <name type="synonym">Vinca rosea</name>
    <dbReference type="NCBI Taxonomy" id="4058"/>
    <lineage>
        <taxon>Eukaryota</taxon>
        <taxon>Viridiplantae</taxon>
        <taxon>Streptophyta</taxon>
        <taxon>Embryophyta</taxon>
        <taxon>Tracheophyta</taxon>
        <taxon>Spermatophyta</taxon>
        <taxon>Magnoliopsida</taxon>
        <taxon>eudicotyledons</taxon>
        <taxon>Gunneridae</taxon>
        <taxon>Pentapetalae</taxon>
        <taxon>asterids</taxon>
        <taxon>lamiids</taxon>
        <taxon>Gentianales</taxon>
        <taxon>Apocynaceae</taxon>
        <taxon>Rauvolfioideae</taxon>
        <taxon>Vinceae</taxon>
        <taxon>Catharanthinae</taxon>
        <taxon>Catharanthus</taxon>
    </lineage>
</organism>
<accession>A0ACC0A0P2</accession>
<reference evidence="2" key="1">
    <citation type="journal article" date="2023" name="Nat. Plants">
        <title>Single-cell RNA sequencing provides a high-resolution roadmap for understanding the multicellular compartmentation of specialized metabolism.</title>
        <authorList>
            <person name="Sun S."/>
            <person name="Shen X."/>
            <person name="Li Y."/>
            <person name="Li Y."/>
            <person name="Wang S."/>
            <person name="Li R."/>
            <person name="Zhang H."/>
            <person name="Shen G."/>
            <person name="Guo B."/>
            <person name="Wei J."/>
            <person name="Xu J."/>
            <person name="St-Pierre B."/>
            <person name="Chen S."/>
            <person name="Sun C."/>
        </authorList>
    </citation>
    <scope>NUCLEOTIDE SEQUENCE [LARGE SCALE GENOMIC DNA]</scope>
</reference>
<dbReference type="Proteomes" id="UP001060085">
    <property type="component" value="Linkage Group LG07"/>
</dbReference>
<comment type="caution">
    <text evidence="1">The sequence shown here is derived from an EMBL/GenBank/DDBJ whole genome shotgun (WGS) entry which is preliminary data.</text>
</comment>
<keyword evidence="2" id="KW-1185">Reference proteome</keyword>
<proteinExistence type="predicted"/>
<evidence type="ECO:0000313" key="2">
    <source>
        <dbReference type="Proteomes" id="UP001060085"/>
    </source>
</evidence>
<gene>
    <name evidence="1" type="ORF">M9H77_30997</name>
</gene>
<sequence>MSKSSLGKVSRKRRRVISFRSTDIDRKSQVPIDVKLGPPPRARSKKLKIHEANKANGMLEEFEDLGKTSKLFSIGSISKDHSREQIGDPHRFSMKVLKLQNPQYRSFVKRGDLGRYGIQSTIKRGSTSKWYQRNLQMEIIFLEILTPQVLETLPL</sequence>
<evidence type="ECO:0000313" key="1">
    <source>
        <dbReference type="EMBL" id="KAI5653810.1"/>
    </source>
</evidence>
<dbReference type="EMBL" id="CM044707">
    <property type="protein sequence ID" value="KAI5653810.1"/>
    <property type="molecule type" value="Genomic_DNA"/>
</dbReference>
<name>A0ACC0A0P2_CATRO</name>